<organism evidence="1 2">
    <name type="scientific">Puccinia striiformis f. sp. tritici PST-78</name>
    <dbReference type="NCBI Taxonomy" id="1165861"/>
    <lineage>
        <taxon>Eukaryota</taxon>
        <taxon>Fungi</taxon>
        <taxon>Dikarya</taxon>
        <taxon>Basidiomycota</taxon>
        <taxon>Pucciniomycotina</taxon>
        <taxon>Pucciniomycetes</taxon>
        <taxon>Pucciniales</taxon>
        <taxon>Pucciniaceae</taxon>
        <taxon>Puccinia</taxon>
    </lineage>
</organism>
<proteinExistence type="predicted"/>
<sequence length="246" mass="27555">DLGKNKRKEPEKEAEDELVLVRPVEKSKVGGGLKKKIFKQSFTLTLEELLLIAPNFLQELQDLAEDDAKPLSRSQNSGRCDHRDFDGELHNNHGSGALGSIKRSLTYACPLGFVYITMGSTKLQLPLREISMNIMGIGGHSTPIVGLAEGINFSINTEDEKAANFFIARGKVYTVLGTFRVVEVPRRNFELRVMGWRTPVYTNLFAESARLGNGPTKKDRGKVLQYPSGELRVSQQECCIFFKEQY</sequence>
<dbReference type="Proteomes" id="UP000054564">
    <property type="component" value="Unassembled WGS sequence"/>
</dbReference>
<accession>A0A0L0UN58</accession>
<name>A0A0L0UN58_9BASI</name>
<feature type="non-terminal residue" evidence="1">
    <location>
        <position position="1"/>
    </location>
</feature>
<comment type="caution">
    <text evidence="1">The sequence shown here is derived from an EMBL/GenBank/DDBJ whole genome shotgun (WGS) entry which is preliminary data.</text>
</comment>
<dbReference type="AlphaFoldDB" id="A0A0L0UN58"/>
<dbReference type="OrthoDB" id="5535068at2759"/>
<dbReference type="EMBL" id="AJIL01001761">
    <property type="protein sequence ID" value="KNE88487.1"/>
    <property type="molecule type" value="Genomic_DNA"/>
</dbReference>
<protein>
    <submittedName>
        <fullName evidence="1">Uncharacterized protein</fullName>
    </submittedName>
</protein>
<reference evidence="2" key="1">
    <citation type="submission" date="2014-03" db="EMBL/GenBank/DDBJ databases">
        <title>The Genome Sequence of Puccinia striiformis f. sp. tritici PST-78.</title>
        <authorList>
            <consortium name="The Broad Institute Genome Sequencing Platform"/>
            <person name="Cuomo C."/>
            <person name="Hulbert S."/>
            <person name="Chen X."/>
            <person name="Walker B."/>
            <person name="Young S.K."/>
            <person name="Zeng Q."/>
            <person name="Gargeya S."/>
            <person name="Fitzgerald M."/>
            <person name="Haas B."/>
            <person name="Abouelleil A."/>
            <person name="Alvarado L."/>
            <person name="Arachchi H.M."/>
            <person name="Berlin A.M."/>
            <person name="Chapman S.B."/>
            <person name="Goldberg J."/>
            <person name="Griggs A."/>
            <person name="Gujja S."/>
            <person name="Hansen M."/>
            <person name="Howarth C."/>
            <person name="Imamovic A."/>
            <person name="Larimer J."/>
            <person name="McCowan C."/>
            <person name="Montmayeur A."/>
            <person name="Murphy C."/>
            <person name="Neiman D."/>
            <person name="Pearson M."/>
            <person name="Priest M."/>
            <person name="Roberts A."/>
            <person name="Saif S."/>
            <person name="Shea T."/>
            <person name="Sisk P."/>
            <person name="Sykes S."/>
            <person name="Wortman J."/>
            <person name="Nusbaum C."/>
            <person name="Birren B."/>
        </authorList>
    </citation>
    <scope>NUCLEOTIDE SEQUENCE [LARGE SCALE GENOMIC DNA]</scope>
    <source>
        <strain evidence="2">race PST-78</strain>
    </source>
</reference>
<gene>
    <name evidence="1" type="ORF">PSTG_18109</name>
</gene>
<evidence type="ECO:0000313" key="1">
    <source>
        <dbReference type="EMBL" id="KNE88487.1"/>
    </source>
</evidence>
<keyword evidence="2" id="KW-1185">Reference proteome</keyword>
<evidence type="ECO:0000313" key="2">
    <source>
        <dbReference type="Proteomes" id="UP000054564"/>
    </source>
</evidence>